<gene>
    <name evidence="1" type="ORF">FF38_09386</name>
</gene>
<dbReference type="AlphaFoldDB" id="A0A0L0CQY3"/>
<comment type="caution">
    <text evidence="1">The sequence shown here is derived from an EMBL/GenBank/DDBJ whole genome shotgun (WGS) entry which is preliminary data.</text>
</comment>
<protein>
    <submittedName>
        <fullName evidence="1">Uncharacterized protein</fullName>
    </submittedName>
</protein>
<accession>A0A0L0CQY3</accession>
<proteinExistence type="predicted"/>
<evidence type="ECO:0000313" key="2">
    <source>
        <dbReference type="Proteomes" id="UP000037069"/>
    </source>
</evidence>
<dbReference type="Proteomes" id="UP000037069">
    <property type="component" value="Unassembled WGS sequence"/>
</dbReference>
<name>A0A0L0CQY3_LUCCU</name>
<sequence>MPRDDDDGGGDDDAADDSAVNDVGIVANFHSDCHDRDHDAFLVSTASLVSSLVVSGSAAVVVEVATEAVLKGLPNRTPVSANISTFGNSGVSSRELLSLILRFLPPPPTALITELPHDVALALPPLQLVVDTKSKRKSRHARSLATATSESTAVAAAADEAAVLLLLLLLLLELELNSTVLSFSCGECNSFSVSSSSSLPAELAEIRESCLWQIFSTSIETPFSVLKVLLKRLVVGSSNESMVVIVLVVEFKES</sequence>
<reference evidence="1 2" key="1">
    <citation type="journal article" date="2015" name="Nat. Commun.">
        <title>Lucilia cuprina genome unlocks parasitic fly biology to underpin future interventions.</title>
        <authorList>
            <person name="Anstead C.A."/>
            <person name="Korhonen P.K."/>
            <person name="Young N.D."/>
            <person name="Hall R.S."/>
            <person name="Jex A.R."/>
            <person name="Murali S.C."/>
            <person name="Hughes D.S."/>
            <person name="Lee S.F."/>
            <person name="Perry T."/>
            <person name="Stroehlein A.J."/>
            <person name="Ansell B.R."/>
            <person name="Breugelmans B."/>
            <person name="Hofmann A."/>
            <person name="Qu J."/>
            <person name="Dugan S."/>
            <person name="Lee S.L."/>
            <person name="Chao H."/>
            <person name="Dinh H."/>
            <person name="Han Y."/>
            <person name="Doddapaneni H.V."/>
            <person name="Worley K.C."/>
            <person name="Muzny D.M."/>
            <person name="Ioannidis P."/>
            <person name="Waterhouse R.M."/>
            <person name="Zdobnov E.M."/>
            <person name="James P.J."/>
            <person name="Bagnall N.H."/>
            <person name="Kotze A.C."/>
            <person name="Gibbs R.A."/>
            <person name="Richards S."/>
            <person name="Batterham P."/>
            <person name="Gasser R.B."/>
        </authorList>
    </citation>
    <scope>NUCLEOTIDE SEQUENCE [LARGE SCALE GENOMIC DNA]</scope>
    <source>
        <strain evidence="1 2">LS</strain>
        <tissue evidence="1">Full body</tissue>
    </source>
</reference>
<organism evidence="1 2">
    <name type="scientific">Lucilia cuprina</name>
    <name type="common">Green bottle fly</name>
    <name type="synonym">Australian sheep blowfly</name>
    <dbReference type="NCBI Taxonomy" id="7375"/>
    <lineage>
        <taxon>Eukaryota</taxon>
        <taxon>Metazoa</taxon>
        <taxon>Ecdysozoa</taxon>
        <taxon>Arthropoda</taxon>
        <taxon>Hexapoda</taxon>
        <taxon>Insecta</taxon>
        <taxon>Pterygota</taxon>
        <taxon>Neoptera</taxon>
        <taxon>Endopterygota</taxon>
        <taxon>Diptera</taxon>
        <taxon>Brachycera</taxon>
        <taxon>Muscomorpha</taxon>
        <taxon>Oestroidea</taxon>
        <taxon>Calliphoridae</taxon>
        <taxon>Luciliinae</taxon>
        <taxon>Lucilia</taxon>
    </lineage>
</organism>
<evidence type="ECO:0000313" key="1">
    <source>
        <dbReference type="EMBL" id="KNC34592.1"/>
    </source>
</evidence>
<keyword evidence="2" id="KW-1185">Reference proteome</keyword>
<dbReference type="EMBL" id="JRES01000049">
    <property type="protein sequence ID" value="KNC34592.1"/>
    <property type="molecule type" value="Genomic_DNA"/>
</dbReference>